<gene>
    <name evidence="2" type="ORF">CGC20_31580</name>
    <name evidence="3" type="ORF">CGC21_29335</name>
</gene>
<evidence type="ECO:0000313" key="3">
    <source>
        <dbReference type="EMBL" id="TPP49901.1"/>
    </source>
</evidence>
<evidence type="ECO:0000313" key="4">
    <source>
        <dbReference type="Proteomes" id="UP000318447"/>
    </source>
</evidence>
<sequence length="150" mass="16428">MRRERGKLGSSTRGHSQRKRESRGVDWAVASAASHQLSVIRGHAGTARRQRSNVATKAHGFGRTRGWPSLPTSTSAVTSPLSSEATLYLDDSAERRKKAFWQDVPQQLFRAKSPQRQGNLCRPGAAAKQRTVVILRLDGSLLPLSSVSEP</sequence>
<dbReference type="EMBL" id="RHLC01000023">
    <property type="protein sequence ID" value="TPP49901.1"/>
    <property type="molecule type" value="Genomic_DNA"/>
</dbReference>
<dbReference type="EMBL" id="RHLD01000038">
    <property type="protein sequence ID" value="TPP45479.1"/>
    <property type="molecule type" value="Genomic_DNA"/>
</dbReference>
<dbReference type="AlphaFoldDB" id="A0A504XE30"/>
<reference evidence="5" key="2">
    <citation type="submission" date="2019-02" db="EMBL/GenBank/DDBJ databases">
        <title>FDA dAtabase for Regulatory Grade micrObial Sequences (FDA-ARGOS): Supporting development and validation of Infectious Disease Dx tests.</title>
        <authorList>
            <person name="Duncan R."/>
            <person name="Fisher C."/>
            <person name="Tallon L."/>
            <person name="Sadzewicz L."/>
            <person name="Sengamalay N."/>
            <person name="Ott S."/>
            <person name="Godinez A."/>
            <person name="Nagaraj S."/>
            <person name="Vavikolanu K."/>
            <person name="Vyas G."/>
            <person name="Nadendla S."/>
            <person name="Aluvathingal J."/>
            <person name="Sichtig H."/>
        </authorList>
    </citation>
    <scope>NUCLEOTIDE SEQUENCE [LARGE SCALE GENOMIC DNA]</scope>
    <source>
        <strain evidence="5">FDAARGOS_360</strain>
    </source>
</reference>
<dbReference type="Proteomes" id="UP000318821">
    <property type="component" value="Unassembled WGS sequence"/>
</dbReference>
<organism evidence="2 5">
    <name type="scientific">Leishmania donovani</name>
    <dbReference type="NCBI Taxonomy" id="5661"/>
    <lineage>
        <taxon>Eukaryota</taxon>
        <taxon>Discoba</taxon>
        <taxon>Euglenozoa</taxon>
        <taxon>Kinetoplastea</taxon>
        <taxon>Metakinetoplastina</taxon>
        <taxon>Trypanosomatida</taxon>
        <taxon>Trypanosomatidae</taxon>
        <taxon>Leishmaniinae</taxon>
        <taxon>Leishmania</taxon>
    </lineage>
</organism>
<name>A0A504XE30_LEIDO</name>
<evidence type="ECO:0000313" key="5">
    <source>
        <dbReference type="Proteomes" id="UP000318821"/>
    </source>
</evidence>
<reference evidence="2" key="3">
    <citation type="submission" date="2019-02" db="EMBL/GenBank/DDBJ databases">
        <title>FDA dAtabase for Regulatory Grade micrObial Sequences (FDA-ARGOS): Supporting development and validation of Infectious Disease Dx tests.</title>
        <authorList>
            <person name="Duncan R."/>
            <person name="Fisher C."/>
            <person name="Tallon L.J."/>
            <person name="Sadzewicz L."/>
            <person name="Sengamalay N."/>
            <person name="Ott S."/>
            <person name="Godinez A."/>
            <person name="Nagaraj S."/>
            <person name="Nadendla S."/>
            <person name="Sichtig H."/>
        </authorList>
    </citation>
    <scope>NUCLEOTIDE SEQUENCE</scope>
    <source>
        <strain evidence="2">FDAARGOS_360</strain>
        <strain evidence="3">FDAARGOS_361</strain>
    </source>
</reference>
<reference evidence="4" key="1">
    <citation type="submission" date="2019-02" db="EMBL/GenBank/DDBJ databases">
        <title>FDA dAtabase for Regulatory Grade micrObial Sequences (FDA-ARGOS): Supporting development and validation of Infectious Disease Dx tests.</title>
        <authorList>
            <person name="Duncan R."/>
            <person name="Fisher C."/>
            <person name="Tallon L."/>
            <person name="Sadzewicz L."/>
            <person name="Sengamalay N."/>
            <person name="Ott S."/>
            <person name="Godinez A."/>
            <person name="Nagaraj S."/>
            <person name="Vavikolanu K."/>
            <person name="Nadendla S."/>
            <person name="Aluvathingal J."/>
            <person name="Sichtig H."/>
        </authorList>
    </citation>
    <scope>NUCLEOTIDE SEQUENCE [LARGE SCALE GENOMIC DNA]</scope>
    <source>
        <strain evidence="4">FDAARGOS_361</strain>
    </source>
</reference>
<protein>
    <submittedName>
        <fullName evidence="2">Uncharacterized protein</fullName>
    </submittedName>
</protein>
<dbReference type="Proteomes" id="UP000318447">
    <property type="component" value="Unassembled WGS sequence"/>
</dbReference>
<comment type="caution">
    <text evidence="2">The sequence shown here is derived from an EMBL/GenBank/DDBJ whole genome shotgun (WGS) entry which is preliminary data.</text>
</comment>
<proteinExistence type="predicted"/>
<feature type="region of interest" description="Disordered" evidence="1">
    <location>
        <begin position="41"/>
        <end position="78"/>
    </location>
</feature>
<accession>A0A504XE30</accession>
<feature type="region of interest" description="Disordered" evidence="1">
    <location>
        <begin position="1"/>
        <end position="26"/>
    </location>
</feature>
<evidence type="ECO:0000256" key="1">
    <source>
        <dbReference type="SAM" id="MobiDB-lite"/>
    </source>
</evidence>
<evidence type="ECO:0000313" key="2">
    <source>
        <dbReference type="EMBL" id="TPP45479.1"/>
    </source>
</evidence>